<dbReference type="InterPro" id="IPR044480">
    <property type="entry name" value="Ara2-like"/>
</dbReference>
<dbReference type="EMBL" id="CAAKMV010000088">
    <property type="protein sequence ID" value="VIO54234.1"/>
    <property type="molecule type" value="Genomic_DNA"/>
</dbReference>
<keyword evidence="1" id="KW-0560">Oxidoreductase</keyword>
<dbReference type="AlphaFoldDB" id="A0A4E9E778"/>
<dbReference type="GO" id="GO:0005829">
    <property type="term" value="C:cytosol"/>
    <property type="evidence" value="ECO:0007669"/>
    <property type="project" value="TreeGrafter"/>
</dbReference>
<reference evidence="3" key="1">
    <citation type="submission" date="2019-04" db="EMBL/GenBank/DDBJ databases">
        <authorList>
            <person name="Melise S."/>
            <person name="Noan J."/>
            <person name="Okalmin O."/>
        </authorList>
    </citation>
    <scope>NUCLEOTIDE SEQUENCE</scope>
    <source>
        <strain evidence="3">FN9</strain>
    </source>
</reference>
<sequence length="761" mass="84943">MSQVIVDHHTRAEIIQIQQKGPTLFDTLYNSLILRHTLPYLPVSGLLNLAATCRDIRYLLHETPGVFRHLDLTRVKTAHCQDAQKEERNLAVWHNVELEDYLTEDDFYAGPLRGIFSTLRQRDILIHVQSLILDGLSVTAELCHDIINDPNYSVRMLSIRGAQNLNHGKLRAALTYACRSSRPDNTPRLKALYVFGEHKDEEQDAWWSRKGRVLESSSDMDDWAQCMLACQGIISFDAVLCQGPRHANSPAFGKTFTRYSSLPLLAPPPILASSVQAATTPRPGHEEGFVPRCAGCLSDRFCVTCNKWWCEACYQPFGGNCAPVAKRHVSRSCWECGMNCDECIEKTQKVCKKCCGGYCLVHNEGSSTSFCDWCFSSGRGLRQVLPPLILGTATFNVQYHPDPKHMPYTDIVGRALAHNILAFDTSPYYGPSEILLGDALRKLTPPPPREGYFIITKAGRIAGDEFDYSPAWINYSVCRSLERLGTSYLDLVYTHDVEFVSPEEVLAAVTELRRLRDLGLVRYVGISGYPVETLASLAEMILRETGEPLDAVMSYSNFCIQNNKLGNQALLDRFKAAGVDCLPNASMLGMGLLTTRGIDNSPMRAWHPSPPELRDLCAQLSAIAQDEGEHLEEVAIRWALENWARVGSQFGTHLNPSDTGRLGVSVMGVSSVDELEETWALWTSVVGLVGDEEAEQRKAKIEKIVNERMWPTLGSWRNHTWVSGGPGFVNTRAVEDMGVVPRDETARRWGLVPVALDMPKI</sequence>
<proteinExistence type="predicted"/>
<dbReference type="InterPro" id="IPR023210">
    <property type="entry name" value="NADP_OxRdtase_dom"/>
</dbReference>
<dbReference type="InterPro" id="IPR036812">
    <property type="entry name" value="NAD(P)_OxRdtase_dom_sf"/>
</dbReference>
<feature type="domain" description="NADP-dependent oxidoreductase" evidence="2">
    <location>
        <begin position="387"/>
        <end position="682"/>
    </location>
</feature>
<evidence type="ECO:0000259" key="2">
    <source>
        <dbReference type="Pfam" id="PF00248"/>
    </source>
</evidence>
<dbReference type="CDD" id="cd19164">
    <property type="entry name" value="AKR_ARA2"/>
    <property type="match status" value="1"/>
</dbReference>
<accession>A0A4E9E778</accession>
<gene>
    <name evidence="3" type="ORF">FUG_LOCUS114779</name>
</gene>
<dbReference type="Gene3D" id="3.20.20.100">
    <property type="entry name" value="NADP-dependent oxidoreductase domain"/>
    <property type="match status" value="1"/>
</dbReference>
<dbReference type="InterPro" id="IPR020471">
    <property type="entry name" value="AKR"/>
</dbReference>
<protein>
    <recommendedName>
        <fullName evidence="2">NADP-dependent oxidoreductase domain-containing protein</fullName>
    </recommendedName>
</protein>
<evidence type="ECO:0000313" key="3">
    <source>
        <dbReference type="EMBL" id="VIO54234.1"/>
    </source>
</evidence>
<dbReference type="PANTHER" id="PTHR42686:SF1">
    <property type="entry name" value="GH17980P-RELATED"/>
    <property type="match status" value="1"/>
</dbReference>
<name>A0A4E9E778_GIBZA</name>
<dbReference type="PANTHER" id="PTHR42686">
    <property type="entry name" value="GH17980P-RELATED"/>
    <property type="match status" value="1"/>
</dbReference>
<dbReference type="SUPFAM" id="SSF51430">
    <property type="entry name" value="NAD(P)-linked oxidoreductase"/>
    <property type="match status" value="1"/>
</dbReference>
<organism evidence="3">
    <name type="scientific">Gibberella zeae</name>
    <name type="common">Wheat head blight fungus</name>
    <name type="synonym">Fusarium graminearum</name>
    <dbReference type="NCBI Taxonomy" id="5518"/>
    <lineage>
        <taxon>Eukaryota</taxon>
        <taxon>Fungi</taxon>
        <taxon>Dikarya</taxon>
        <taxon>Ascomycota</taxon>
        <taxon>Pezizomycotina</taxon>
        <taxon>Sordariomycetes</taxon>
        <taxon>Hypocreomycetidae</taxon>
        <taxon>Hypocreales</taxon>
        <taxon>Nectriaceae</taxon>
        <taxon>Fusarium</taxon>
    </lineage>
</organism>
<dbReference type="GO" id="GO:0070485">
    <property type="term" value="P:dehydro-D-arabinono-1,4-lactone biosynthetic process"/>
    <property type="evidence" value="ECO:0007669"/>
    <property type="project" value="TreeGrafter"/>
</dbReference>
<dbReference type="GO" id="GO:0045290">
    <property type="term" value="F:D-arabinose 1-dehydrogenase [NAD(P)+] activity"/>
    <property type="evidence" value="ECO:0007669"/>
    <property type="project" value="InterPro"/>
</dbReference>
<dbReference type="Pfam" id="PF00248">
    <property type="entry name" value="Aldo_ket_red"/>
    <property type="match status" value="1"/>
</dbReference>
<evidence type="ECO:0000256" key="1">
    <source>
        <dbReference type="ARBA" id="ARBA00023002"/>
    </source>
</evidence>